<sequence>MKKDNHMSDKELDALFKASADQDLPDFQPSAWEEMEKLLDEHEGGKGGGVWRWSALFAVLLLLSVTAGYVYYQNNNEIKTRAEISENESGLISDEESGKTNDLVLNSSIREEEEELSDLKTIEKESSLTNELNSHGVSSNNSIDKGGSEADEVKSIVTTSGSKNKATSSESIKNARSRENQVERNSSTNDLSQRKTPKQQDSDKVLFIESDLSGKPIAQDKDESFGTKQLEKSRVSGYSLLDRLQFSPLDINFSFPQIHKVREIINEKKAGLKEPKLGLRLAFSPDFSTVHDSPFIKVGHNYAALLEYRFNNRWSVQSGVVKSLKFYQAEAYDYAWPANWGYKTPEGLLTVDARCNMLDIPLNLRYNFTTGRNRWFITGGLTNYLMLKETYNYNYEETAPDQRFTKWEGKTGFYDAGDINTSIGFERQLVNGLSFQVEPFLKVPIQNIGFGKVKLLTTGVFISAKIPLLK</sequence>
<evidence type="ECO:0000256" key="1">
    <source>
        <dbReference type="SAM" id="MobiDB-lite"/>
    </source>
</evidence>
<keyword evidence="2" id="KW-0472">Membrane</keyword>
<keyword evidence="2" id="KW-0812">Transmembrane</keyword>
<accession>A0A0P7BJV8</accession>
<evidence type="ECO:0000313" key="4">
    <source>
        <dbReference type="Proteomes" id="UP000050454"/>
    </source>
</evidence>
<dbReference type="EMBL" id="LGTQ01000010">
    <property type="protein sequence ID" value="KPM47529.1"/>
    <property type="molecule type" value="Genomic_DNA"/>
</dbReference>
<evidence type="ECO:0000313" key="3">
    <source>
        <dbReference type="EMBL" id="KPM47529.1"/>
    </source>
</evidence>
<dbReference type="OrthoDB" id="1523584at2"/>
<feature type="region of interest" description="Disordered" evidence="1">
    <location>
        <begin position="128"/>
        <end position="204"/>
    </location>
</feature>
<gene>
    <name evidence="3" type="ORF">AFM12_13570</name>
</gene>
<feature type="compositionally biased region" description="Polar residues" evidence="1">
    <location>
        <begin position="128"/>
        <end position="143"/>
    </location>
</feature>
<dbReference type="AlphaFoldDB" id="A0A0P7BJV8"/>
<reference evidence="3 4" key="1">
    <citation type="submission" date="2015-07" db="EMBL/GenBank/DDBJ databases">
        <title>The draft genome sequence of Leadbetterella sp. JN14-9.</title>
        <authorList>
            <person name="Liu Y."/>
            <person name="Du J."/>
            <person name="Shao Z."/>
        </authorList>
    </citation>
    <scope>NUCLEOTIDE SEQUENCE [LARGE SCALE GENOMIC DNA]</scope>
    <source>
        <strain evidence="3 4">JN14-9</strain>
    </source>
</reference>
<feature type="compositionally biased region" description="Polar residues" evidence="1">
    <location>
        <begin position="156"/>
        <end position="174"/>
    </location>
</feature>
<proteinExistence type="predicted"/>
<dbReference type="STRING" id="1605367.AFM12_13570"/>
<name>A0A0P7BJV8_9BACT</name>
<dbReference type="Proteomes" id="UP000050454">
    <property type="component" value="Unassembled WGS sequence"/>
</dbReference>
<feature type="transmembrane region" description="Helical" evidence="2">
    <location>
        <begin position="53"/>
        <end position="72"/>
    </location>
</feature>
<protein>
    <recommendedName>
        <fullName evidence="5">Outer membrane protein beta-barrel domain-containing protein</fullName>
    </recommendedName>
</protein>
<keyword evidence="2" id="KW-1133">Transmembrane helix</keyword>
<organism evidence="3 4">
    <name type="scientific">Jiulongibacter sediminis</name>
    <dbReference type="NCBI Taxonomy" id="1605367"/>
    <lineage>
        <taxon>Bacteria</taxon>
        <taxon>Pseudomonadati</taxon>
        <taxon>Bacteroidota</taxon>
        <taxon>Cytophagia</taxon>
        <taxon>Cytophagales</taxon>
        <taxon>Leadbetterellaceae</taxon>
        <taxon>Jiulongibacter</taxon>
    </lineage>
</organism>
<dbReference type="RefSeq" id="WP_055149137.1">
    <property type="nucleotide sequence ID" value="NZ_JXSZ01000010.1"/>
</dbReference>
<keyword evidence="4" id="KW-1185">Reference proteome</keyword>
<evidence type="ECO:0008006" key="5">
    <source>
        <dbReference type="Google" id="ProtNLM"/>
    </source>
</evidence>
<evidence type="ECO:0000256" key="2">
    <source>
        <dbReference type="SAM" id="Phobius"/>
    </source>
</evidence>
<comment type="caution">
    <text evidence="3">The sequence shown here is derived from an EMBL/GenBank/DDBJ whole genome shotgun (WGS) entry which is preliminary data.</text>
</comment>